<evidence type="ECO:0000256" key="7">
    <source>
        <dbReference type="ARBA" id="ARBA00023136"/>
    </source>
</evidence>
<evidence type="ECO:0000256" key="1">
    <source>
        <dbReference type="ARBA" id="ARBA00004651"/>
    </source>
</evidence>
<reference evidence="11 12" key="1">
    <citation type="submission" date="2015-04" db="EMBL/GenBank/DDBJ databases">
        <authorList>
            <person name="Syromyatnikov M.Y."/>
            <person name="Popov V.N."/>
        </authorList>
    </citation>
    <scope>NUCLEOTIDE SEQUENCE [LARGE SCALE GENOMIC DNA]</scope>
</reference>
<keyword evidence="9" id="KW-0807">Transducer</keyword>
<dbReference type="Pfam" id="PF02949">
    <property type="entry name" value="7tm_6"/>
    <property type="match status" value="1"/>
</dbReference>
<keyword evidence="5" id="KW-0552">Olfaction</keyword>
<keyword evidence="6 10" id="KW-1133">Transmembrane helix</keyword>
<organism evidence="11 12">
    <name type="scientific">Clunio marinus</name>
    <dbReference type="NCBI Taxonomy" id="568069"/>
    <lineage>
        <taxon>Eukaryota</taxon>
        <taxon>Metazoa</taxon>
        <taxon>Ecdysozoa</taxon>
        <taxon>Arthropoda</taxon>
        <taxon>Hexapoda</taxon>
        <taxon>Insecta</taxon>
        <taxon>Pterygota</taxon>
        <taxon>Neoptera</taxon>
        <taxon>Endopterygota</taxon>
        <taxon>Diptera</taxon>
        <taxon>Nematocera</taxon>
        <taxon>Chironomoidea</taxon>
        <taxon>Chironomidae</taxon>
        <taxon>Clunio</taxon>
    </lineage>
</organism>
<sequence length="302" mass="34261">MENYYQFTKKMIFSIGVDFDKQEKYKFLLKILRNISIAFTVLNLIHSLMYFATSNKKDYHNISSVSMTIFGLQKNPKVSRELVPCTNGLSLELQLASSVDNVFCYQLYAGHVIIAIQMIMDQLFLLISAEIKTQFDRLGDRINPKESVNTKKELNEFIDSHNDLISIFNDFNDVYTGAVLFDVVTMAVGICFVGVMTMNLDLAHAIPSALGLILSVGKMFILCWFGNMISESDSAGRIADEVYGSNFLNLNNSLRKDLVIIIQMSQKPRTISVRNVFSLKLSAFSNIIRTAFSYFALAREFF</sequence>
<dbReference type="GO" id="GO:0007165">
    <property type="term" value="P:signal transduction"/>
    <property type="evidence" value="ECO:0007669"/>
    <property type="project" value="UniProtKB-KW"/>
</dbReference>
<keyword evidence="12" id="KW-1185">Reference proteome</keyword>
<evidence type="ECO:0000313" key="12">
    <source>
        <dbReference type="Proteomes" id="UP000183832"/>
    </source>
</evidence>
<evidence type="ECO:0000313" key="11">
    <source>
        <dbReference type="EMBL" id="CRK92376.1"/>
    </source>
</evidence>
<dbReference type="PANTHER" id="PTHR21137:SF35">
    <property type="entry name" value="ODORANT RECEPTOR 19A-RELATED"/>
    <property type="match status" value="1"/>
</dbReference>
<dbReference type="PANTHER" id="PTHR21137">
    <property type="entry name" value="ODORANT RECEPTOR"/>
    <property type="match status" value="1"/>
</dbReference>
<dbReference type="OrthoDB" id="7760781at2759"/>
<proteinExistence type="predicted"/>
<dbReference type="GO" id="GO:0005886">
    <property type="term" value="C:plasma membrane"/>
    <property type="evidence" value="ECO:0007669"/>
    <property type="project" value="UniProtKB-SubCell"/>
</dbReference>
<evidence type="ECO:0000256" key="3">
    <source>
        <dbReference type="ARBA" id="ARBA00022606"/>
    </source>
</evidence>
<feature type="transmembrane region" description="Helical" evidence="10">
    <location>
        <begin position="31"/>
        <end position="52"/>
    </location>
</feature>
<evidence type="ECO:0000256" key="4">
    <source>
        <dbReference type="ARBA" id="ARBA00022692"/>
    </source>
</evidence>
<protein>
    <submittedName>
        <fullName evidence="11">CLUMA_CG005958, isoform A</fullName>
    </submittedName>
</protein>
<keyword evidence="4 10" id="KW-0812">Transmembrane</keyword>
<evidence type="ECO:0000256" key="8">
    <source>
        <dbReference type="ARBA" id="ARBA00023170"/>
    </source>
</evidence>
<name>A0A1J1HWD0_9DIPT</name>
<feature type="transmembrane region" description="Helical" evidence="10">
    <location>
        <begin position="105"/>
        <end position="127"/>
    </location>
</feature>
<evidence type="ECO:0000256" key="5">
    <source>
        <dbReference type="ARBA" id="ARBA00022725"/>
    </source>
</evidence>
<dbReference type="AlphaFoldDB" id="A0A1J1HWD0"/>
<feature type="transmembrane region" description="Helical" evidence="10">
    <location>
        <begin position="174"/>
        <end position="196"/>
    </location>
</feature>
<gene>
    <name evidence="11" type="ORF">CLUMA_CG005958</name>
</gene>
<accession>A0A1J1HWD0</accession>
<dbReference type="EMBL" id="CVRI01000026">
    <property type="protein sequence ID" value="CRK92376.1"/>
    <property type="molecule type" value="Genomic_DNA"/>
</dbReference>
<dbReference type="InterPro" id="IPR004117">
    <property type="entry name" value="7tm6_olfct_rcpt"/>
</dbReference>
<keyword evidence="7 10" id="KW-0472">Membrane</keyword>
<evidence type="ECO:0000256" key="9">
    <source>
        <dbReference type="ARBA" id="ARBA00023224"/>
    </source>
</evidence>
<keyword evidence="8" id="KW-0675">Receptor</keyword>
<evidence type="ECO:0000256" key="10">
    <source>
        <dbReference type="SAM" id="Phobius"/>
    </source>
</evidence>
<feature type="transmembrane region" description="Helical" evidence="10">
    <location>
        <begin position="202"/>
        <end position="225"/>
    </location>
</feature>
<dbReference type="STRING" id="568069.A0A1J1HWD0"/>
<dbReference type="GO" id="GO:0005549">
    <property type="term" value="F:odorant binding"/>
    <property type="evidence" value="ECO:0007669"/>
    <property type="project" value="InterPro"/>
</dbReference>
<dbReference type="GO" id="GO:0004984">
    <property type="term" value="F:olfactory receptor activity"/>
    <property type="evidence" value="ECO:0007669"/>
    <property type="project" value="InterPro"/>
</dbReference>
<comment type="subcellular location">
    <subcellularLocation>
        <location evidence="1">Cell membrane</location>
        <topology evidence="1">Multi-pass membrane protein</topology>
    </subcellularLocation>
</comment>
<evidence type="ECO:0000256" key="2">
    <source>
        <dbReference type="ARBA" id="ARBA00022475"/>
    </source>
</evidence>
<evidence type="ECO:0000256" key="6">
    <source>
        <dbReference type="ARBA" id="ARBA00022989"/>
    </source>
</evidence>
<keyword evidence="3" id="KW-0716">Sensory transduction</keyword>
<dbReference type="Proteomes" id="UP000183832">
    <property type="component" value="Unassembled WGS sequence"/>
</dbReference>
<keyword evidence="2" id="KW-1003">Cell membrane</keyword>